<organism evidence="3 4">
    <name type="scientific">Aquilegia coerulea</name>
    <name type="common">Rocky mountain columbine</name>
    <dbReference type="NCBI Taxonomy" id="218851"/>
    <lineage>
        <taxon>Eukaryota</taxon>
        <taxon>Viridiplantae</taxon>
        <taxon>Streptophyta</taxon>
        <taxon>Embryophyta</taxon>
        <taxon>Tracheophyta</taxon>
        <taxon>Spermatophyta</taxon>
        <taxon>Magnoliopsida</taxon>
        <taxon>Ranunculales</taxon>
        <taxon>Ranunculaceae</taxon>
        <taxon>Thalictroideae</taxon>
        <taxon>Aquilegia</taxon>
    </lineage>
</organism>
<keyword evidence="2" id="KW-1133">Transmembrane helix</keyword>
<dbReference type="PANTHER" id="PTHR31134">
    <property type="entry name" value="TRANSMEMBRANE PROTEIN 128"/>
    <property type="match status" value="1"/>
</dbReference>
<feature type="compositionally biased region" description="Gly residues" evidence="1">
    <location>
        <begin position="1"/>
        <end position="11"/>
    </location>
</feature>
<dbReference type="InParanoid" id="A0A2G5FCE3"/>
<dbReference type="Proteomes" id="UP000230069">
    <property type="component" value="Unassembled WGS sequence"/>
</dbReference>
<feature type="transmembrane region" description="Helical" evidence="2">
    <location>
        <begin position="122"/>
        <end position="147"/>
    </location>
</feature>
<feature type="region of interest" description="Disordered" evidence="1">
    <location>
        <begin position="1"/>
        <end position="29"/>
    </location>
</feature>
<accession>A0A2G5FCE3</accession>
<name>A0A2G5FCE3_AQUCA</name>
<dbReference type="EMBL" id="KZ305018">
    <property type="protein sequence ID" value="PIA65607.1"/>
    <property type="molecule type" value="Genomic_DNA"/>
</dbReference>
<reference evidence="3 4" key="1">
    <citation type="submission" date="2017-09" db="EMBL/GenBank/DDBJ databases">
        <title>WGS assembly of Aquilegia coerulea Goldsmith.</title>
        <authorList>
            <person name="Hodges S."/>
            <person name="Kramer E."/>
            <person name="Nordborg M."/>
            <person name="Tomkins J."/>
            <person name="Borevitz J."/>
            <person name="Derieg N."/>
            <person name="Yan J."/>
            <person name="Mihaltcheva S."/>
            <person name="Hayes R.D."/>
            <person name="Rokhsar D."/>
        </authorList>
    </citation>
    <scope>NUCLEOTIDE SEQUENCE [LARGE SCALE GENOMIC DNA]</scope>
    <source>
        <strain evidence="4">cv. Goldsmith</strain>
    </source>
</reference>
<dbReference type="OrthoDB" id="58903at2759"/>
<dbReference type="Pfam" id="PF20479">
    <property type="entry name" value="TMEM128"/>
    <property type="match status" value="1"/>
</dbReference>
<evidence type="ECO:0000256" key="1">
    <source>
        <dbReference type="SAM" id="MobiDB-lite"/>
    </source>
</evidence>
<protein>
    <recommendedName>
        <fullName evidence="5">Transmembrane protein 128</fullName>
    </recommendedName>
</protein>
<evidence type="ECO:0000256" key="2">
    <source>
        <dbReference type="SAM" id="Phobius"/>
    </source>
</evidence>
<feature type="transmembrane region" description="Helical" evidence="2">
    <location>
        <begin position="51"/>
        <end position="68"/>
    </location>
</feature>
<proteinExistence type="predicted"/>
<gene>
    <name evidence="3" type="ORF">AQUCO_00100838v1</name>
</gene>
<dbReference type="PANTHER" id="PTHR31134:SF1">
    <property type="entry name" value="TRANSMEMBRANE PROTEIN 128"/>
    <property type="match status" value="1"/>
</dbReference>
<feature type="transmembrane region" description="Helical" evidence="2">
    <location>
        <begin position="88"/>
        <end position="110"/>
    </location>
</feature>
<dbReference type="AlphaFoldDB" id="A0A2G5FCE3"/>
<keyword evidence="4" id="KW-1185">Reference proteome</keyword>
<dbReference type="FunCoup" id="A0A2G5FCE3">
    <property type="interactions" value="58"/>
</dbReference>
<evidence type="ECO:0008006" key="5">
    <source>
        <dbReference type="Google" id="ProtNLM"/>
    </source>
</evidence>
<sequence>MSGGTPVGGGLMRQRHSQGGYASSGDDLEDDACSKVPAPFPVPQARTWTETMENVLWIASTIFIIYFGDRRSNFIYILWHDDRIRRAPLYLGMVGVFLNFGIFSYMNLLAWGIRKTDEKLEVIAPSLAPLVTLLGIVSFSLFSIALWPIWSFLSLPLLFTLFMACMVISPFLMFGKFRQPIDVFRTD</sequence>
<keyword evidence="2" id="KW-0472">Membrane</keyword>
<keyword evidence="2" id="KW-0812">Transmembrane</keyword>
<feature type="transmembrane region" description="Helical" evidence="2">
    <location>
        <begin position="153"/>
        <end position="175"/>
    </location>
</feature>
<evidence type="ECO:0000313" key="3">
    <source>
        <dbReference type="EMBL" id="PIA65607.1"/>
    </source>
</evidence>
<dbReference type="InterPro" id="IPR033579">
    <property type="entry name" value="TMEM128"/>
</dbReference>
<evidence type="ECO:0000313" key="4">
    <source>
        <dbReference type="Proteomes" id="UP000230069"/>
    </source>
</evidence>